<dbReference type="InterPro" id="IPR003010">
    <property type="entry name" value="C-N_Hydrolase"/>
</dbReference>
<evidence type="ECO:0000256" key="1">
    <source>
        <dbReference type="ARBA" id="ARBA00005188"/>
    </source>
</evidence>
<protein>
    <recommendedName>
        <fullName evidence="7 8">Glutamine-dependent NAD(+) synthetase</fullName>
        <ecNumber evidence="7 8">6.3.5.1</ecNumber>
    </recommendedName>
    <alternativeName>
        <fullName evidence="7 8">NAD(+) synthase [glutamine-hydrolyzing]</fullName>
    </alternativeName>
</protein>
<feature type="binding site" evidence="7">
    <location>
        <position position="470"/>
    </location>
    <ligand>
        <name>deamido-NAD(+)</name>
        <dbReference type="ChEBI" id="CHEBI:58437"/>
        <note>ligand shared between two neighboring subunits</note>
    </ligand>
</feature>
<dbReference type="CDD" id="cd00553">
    <property type="entry name" value="NAD_synthase"/>
    <property type="match status" value="1"/>
</dbReference>
<comment type="caution">
    <text evidence="7">Lacks conserved residue(s) required for the propagation of feature annotation.</text>
</comment>
<dbReference type="Gene3D" id="3.40.50.620">
    <property type="entry name" value="HUPs"/>
    <property type="match status" value="1"/>
</dbReference>
<evidence type="ECO:0000313" key="12">
    <source>
        <dbReference type="Proteomes" id="UP001500298"/>
    </source>
</evidence>
<feature type="active site" description="Proton acceptor; for glutaminase activity" evidence="7">
    <location>
        <position position="44"/>
    </location>
</feature>
<feature type="binding site" evidence="7">
    <location>
        <position position="494"/>
    </location>
    <ligand>
        <name>ATP</name>
        <dbReference type="ChEBI" id="CHEBI:30616"/>
    </ligand>
</feature>
<evidence type="ECO:0000259" key="10">
    <source>
        <dbReference type="PROSITE" id="PS50263"/>
    </source>
</evidence>
<evidence type="ECO:0000256" key="7">
    <source>
        <dbReference type="HAMAP-Rule" id="MF_02090"/>
    </source>
</evidence>
<evidence type="ECO:0000256" key="6">
    <source>
        <dbReference type="ARBA" id="ARBA00023027"/>
    </source>
</evidence>
<dbReference type="Gene3D" id="3.60.110.10">
    <property type="entry name" value="Carbon-nitrogen hydrolase"/>
    <property type="match status" value="1"/>
</dbReference>
<evidence type="ECO:0000256" key="8">
    <source>
        <dbReference type="PIRNR" id="PIRNR006630"/>
    </source>
</evidence>
<sequence length="670" mass="76024">MRLLKIGGAELNQTPMDWERNKQNILDSIAEARKQQISVLCLPELCITGYGCEDAFYAQGMQHTAVEVLHEILPHTKDMVVSVGLPLVYQNRIFNTAALLVNGKIAGFAAKRFLAGNGIHYEPRWFTPWTANVTGKVSFEDYAIEEQYRTQEYPIGDILFDIDGVRIGFEICEDAWVADRPGQKLYHYGADVILNPSASHFAFDKLETRKRFVLEGSRAFSVTYVYANLLGNEAGRAIYDGGVMVASAGKLEALSERFSFKNYKVTGAVVDLSVNKLEKFQSSSFSQVSQEGVEVIRVKDMDLPEAQFEQNHVSEAVWESSDYILEEEFCRAETLGLFDYMRKSYSRGFVVSLSGGADSSCIVSLIWLMVKRGVNELGLEGFKEKLGYFSQLKDVKSEEEIMRHMLVTAYQPTENSGEVTYNAAKQLANAIGALFHNLNVNEIFKGYVGIVEGALDRELTWEQDDLALQNIQARVRAPSVWMLANIRGALLLSTSNRSEAAVGYATMDGDTSGGLSPIAGIDKAFLRQWLVWLEKNGVQRQFTLPALKYVNEQQPTAELRPQESKQTDEADLMPYDLLDEIEGAAIRDKQMPLECYRLMKFKFPQYSPEQLKAWVIRFFRLWSRNQWKRERYAPSFHLDDKNLDPKTWCRFPILSGGFEREIKRLETYKG</sequence>
<dbReference type="RefSeq" id="WP_345369058.1">
    <property type="nucleotide sequence ID" value="NZ_BAABJX010000011.1"/>
</dbReference>
<organism evidence="11 12">
    <name type="scientific">Algivirga pacifica</name>
    <dbReference type="NCBI Taxonomy" id="1162670"/>
    <lineage>
        <taxon>Bacteria</taxon>
        <taxon>Pseudomonadati</taxon>
        <taxon>Bacteroidota</taxon>
        <taxon>Cytophagia</taxon>
        <taxon>Cytophagales</taxon>
        <taxon>Flammeovirgaceae</taxon>
        <taxon>Algivirga</taxon>
    </lineage>
</organism>
<dbReference type="Pfam" id="PF02540">
    <property type="entry name" value="NAD_synthase"/>
    <property type="match status" value="1"/>
</dbReference>
<accession>A0ABP9D0C5</accession>
<keyword evidence="3 7" id="KW-0436">Ligase</keyword>
<dbReference type="PANTHER" id="PTHR23090:SF9">
    <property type="entry name" value="GLUTAMINE-DEPENDENT NAD(+) SYNTHETASE"/>
    <property type="match status" value="1"/>
</dbReference>
<feature type="binding site" evidence="7">
    <location>
        <position position="628"/>
    </location>
    <ligand>
        <name>deamido-NAD(+)</name>
        <dbReference type="ChEBI" id="CHEBI:58437"/>
        <note>ligand shared between two neighboring subunits</note>
    </ligand>
</feature>
<dbReference type="InterPro" id="IPR036526">
    <property type="entry name" value="C-N_Hydrolase_sf"/>
</dbReference>
<dbReference type="PIRSF" id="PIRSF006630">
    <property type="entry name" value="NADS_GAT"/>
    <property type="match status" value="1"/>
</dbReference>
<evidence type="ECO:0000256" key="9">
    <source>
        <dbReference type="RuleBase" id="RU003811"/>
    </source>
</evidence>
<comment type="similarity">
    <text evidence="9">Belongs to the NAD synthetase family.</text>
</comment>
<gene>
    <name evidence="7 11" type="primary">nadE</name>
    <name evidence="11" type="ORF">GCM10023331_05830</name>
</gene>
<dbReference type="EC" id="6.3.5.1" evidence="7 8"/>
<feature type="active site" description="For glutaminase activity" evidence="7">
    <location>
        <position position="111"/>
    </location>
</feature>
<evidence type="ECO:0000256" key="2">
    <source>
        <dbReference type="ARBA" id="ARBA00007145"/>
    </source>
</evidence>
<keyword evidence="5 7" id="KW-0067">ATP-binding</keyword>
<dbReference type="InterPro" id="IPR003694">
    <property type="entry name" value="NAD_synthase"/>
</dbReference>
<keyword evidence="12" id="KW-1185">Reference proteome</keyword>
<dbReference type="PROSITE" id="PS50263">
    <property type="entry name" value="CN_HYDROLASE"/>
    <property type="match status" value="1"/>
</dbReference>
<dbReference type="NCBIfam" id="TIGR00552">
    <property type="entry name" value="nadE"/>
    <property type="match status" value="1"/>
</dbReference>
<dbReference type="Pfam" id="PF00795">
    <property type="entry name" value="CN_hydrolase"/>
    <property type="match status" value="1"/>
</dbReference>
<keyword evidence="6 7" id="KW-0520">NAD</keyword>
<proteinExistence type="inferred from homology"/>
<comment type="function">
    <text evidence="7">Catalyzes the ATP-dependent amidation of deamido-NAD to form NAD. Uses L-glutamine as a nitrogen source.</text>
</comment>
<comment type="pathway">
    <text evidence="1 7 8">Cofactor biosynthesis; NAD(+) biosynthesis; NAD(+) from deamido-NAD(+) (L-Gln route): step 1/1.</text>
</comment>
<dbReference type="SUPFAM" id="SSF56317">
    <property type="entry name" value="Carbon-nitrogen hydrolase"/>
    <property type="match status" value="1"/>
</dbReference>
<comment type="similarity">
    <text evidence="2 7 8">In the C-terminal section; belongs to the NAD synthetase family.</text>
</comment>
<dbReference type="InterPro" id="IPR014445">
    <property type="entry name" value="Gln-dep_NAD_synthase"/>
</dbReference>
<feature type="binding site" evidence="7">
    <location>
        <position position="205"/>
    </location>
    <ligand>
        <name>L-glutamine</name>
        <dbReference type="ChEBI" id="CHEBI:58359"/>
    </ligand>
</feature>
<feature type="domain" description="CN hydrolase" evidence="10">
    <location>
        <begin position="4"/>
        <end position="272"/>
    </location>
</feature>
<dbReference type="EMBL" id="BAABJX010000011">
    <property type="protein sequence ID" value="GAA4824136.1"/>
    <property type="molecule type" value="Genomic_DNA"/>
</dbReference>
<dbReference type="PANTHER" id="PTHR23090">
    <property type="entry name" value="NH 3 /GLUTAMINE-DEPENDENT NAD + SYNTHETASE"/>
    <property type="match status" value="1"/>
</dbReference>
<evidence type="ECO:0000256" key="4">
    <source>
        <dbReference type="ARBA" id="ARBA00022741"/>
    </source>
</evidence>
<evidence type="ECO:0000256" key="3">
    <source>
        <dbReference type="ARBA" id="ARBA00022598"/>
    </source>
</evidence>
<reference evidence="12" key="1">
    <citation type="journal article" date="2019" name="Int. J. Syst. Evol. Microbiol.">
        <title>The Global Catalogue of Microorganisms (GCM) 10K type strain sequencing project: providing services to taxonomists for standard genome sequencing and annotation.</title>
        <authorList>
            <consortium name="The Broad Institute Genomics Platform"/>
            <consortium name="The Broad Institute Genome Sequencing Center for Infectious Disease"/>
            <person name="Wu L."/>
            <person name="Ma J."/>
        </authorList>
    </citation>
    <scope>NUCLEOTIDE SEQUENCE [LARGE SCALE GENOMIC DNA]</scope>
    <source>
        <strain evidence="12">JCM 18326</strain>
    </source>
</reference>
<feature type="binding site" evidence="7">
    <location>
        <position position="199"/>
    </location>
    <ligand>
        <name>L-glutamine</name>
        <dbReference type="ChEBI" id="CHEBI:58359"/>
    </ligand>
</feature>
<dbReference type="Proteomes" id="UP001500298">
    <property type="component" value="Unassembled WGS sequence"/>
</dbReference>
<dbReference type="HAMAP" id="MF_02090">
    <property type="entry name" value="NadE_glutamine_dep"/>
    <property type="match status" value="1"/>
</dbReference>
<comment type="caution">
    <text evidence="11">The sequence shown here is derived from an EMBL/GenBank/DDBJ whole genome shotgun (WGS) entry which is preliminary data.</text>
</comment>
<feature type="active site" description="Nucleophile; for glutaminase activity" evidence="7">
    <location>
        <position position="172"/>
    </location>
</feature>
<comment type="catalytic activity">
    <reaction evidence="7 8">
        <text>deamido-NAD(+) + L-glutamine + ATP + H2O = L-glutamate + AMP + diphosphate + NAD(+) + H(+)</text>
        <dbReference type="Rhea" id="RHEA:24384"/>
        <dbReference type="ChEBI" id="CHEBI:15377"/>
        <dbReference type="ChEBI" id="CHEBI:15378"/>
        <dbReference type="ChEBI" id="CHEBI:29985"/>
        <dbReference type="ChEBI" id="CHEBI:30616"/>
        <dbReference type="ChEBI" id="CHEBI:33019"/>
        <dbReference type="ChEBI" id="CHEBI:57540"/>
        <dbReference type="ChEBI" id="CHEBI:58359"/>
        <dbReference type="ChEBI" id="CHEBI:58437"/>
        <dbReference type="ChEBI" id="CHEBI:456215"/>
        <dbReference type="EC" id="6.3.5.1"/>
    </reaction>
</comment>
<dbReference type="InterPro" id="IPR014729">
    <property type="entry name" value="Rossmann-like_a/b/a_fold"/>
</dbReference>
<evidence type="ECO:0000313" key="11">
    <source>
        <dbReference type="EMBL" id="GAA4824136.1"/>
    </source>
</evidence>
<dbReference type="SUPFAM" id="SSF52402">
    <property type="entry name" value="Adenine nucleotide alpha hydrolases-like"/>
    <property type="match status" value="1"/>
</dbReference>
<keyword evidence="4 7" id="KW-0547">Nucleotide-binding</keyword>
<dbReference type="CDD" id="cd07570">
    <property type="entry name" value="GAT_Gln-NAD-synth"/>
    <property type="match status" value="1"/>
</dbReference>
<dbReference type="InterPro" id="IPR022310">
    <property type="entry name" value="NAD/GMP_synthase"/>
</dbReference>
<evidence type="ECO:0000256" key="5">
    <source>
        <dbReference type="ARBA" id="ARBA00022840"/>
    </source>
</evidence>
<name>A0ABP9D0C5_9BACT</name>
<feature type="binding site" evidence="7">
    <location>
        <position position="499"/>
    </location>
    <ligand>
        <name>deamido-NAD(+)</name>
        <dbReference type="ChEBI" id="CHEBI:58437"/>
        <note>ligand shared between two neighboring subunits</note>
    </ligand>
</feature>